<organism evidence="1 2">
    <name type="scientific">Pristionchus pacificus</name>
    <name type="common">Parasitic nematode worm</name>
    <dbReference type="NCBI Taxonomy" id="54126"/>
    <lineage>
        <taxon>Eukaryota</taxon>
        <taxon>Metazoa</taxon>
        <taxon>Ecdysozoa</taxon>
        <taxon>Nematoda</taxon>
        <taxon>Chromadorea</taxon>
        <taxon>Rhabditida</taxon>
        <taxon>Rhabditina</taxon>
        <taxon>Diplogasteromorpha</taxon>
        <taxon>Diplogasteroidea</taxon>
        <taxon>Neodiplogasteridae</taxon>
        <taxon>Pristionchus</taxon>
    </lineage>
</organism>
<accession>A0A8R1YLZ5</accession>
<reference evidence="1" key="2">
    <citation type="submission" date="2022-06" db="UniProtKB">
        <authorList>
            <consortium name="EnsemblMetazoa"/>
        </authorList>
    </citation>
    <scope>IDENTIFICATION</scope>
    <source>
        <strain evidence="1">PS312</strain>
    </source>
</reference>
<protein>
    <submittedName>
        <fullName evidence="1">Uncharacterized protein</fullName>
    </submittedName>
</protein>
<dbReference type="EnsemblMetazoa" id="PPA29085.1">
    <property type="protein sequence ID" value="PPA29085.1"/>
    <property type="gene ID" value="WBGene00118639"/>
</dbReference>
<evidence type="ECO:0000313" key="1">
    <source>
        <dbReference type="EnsemblMetazoa" id="PPA29085.1"/>
    </source>
</evidence>
<gene>
    <name evidence="1" type="primary">WBGene00118639</name>
</gene>
<name>A0A2A6BZZ7_PRIPA</name>
<dbReference type="Proteomes" id="UP000005239">
    <property type="component" value="Unassembled WGS sequence"/>
</dbReference>
<sequence>MYPAASSHFNIFREMIQARLAALLILFAVHATALKRPSPEHTITEPLRKALQAVQLIAKNDAGCAEEKTMKFFEKERTSMSPLILSEVEFGSAAPDLAESVKEQTGTLKANVKAFAASCMSAKSKKQVDLVLECFDKKNEEIQRNCFNSYV</sequence>
<proteinExistence type="predicted"/>
<reference evidence="2" key="1">
    <citation type="journal article" date="2008" name="Nat. Genet.">
        <title>The Pristionchus pacificus genome provides a unique perspective on nematode lifestyle and parasitism.</title>
        <authorList>
            <person name="Dieterich C."/>
            <person name="Clifton S.W."/>
            <person name="Schuster L.N."/>
            <person name="Chinwalla A."/>
            <person name="Delehaunty K."/>
            <person name="Dinkelacker I."/>
            <person name="Fulton L."/>
            <person name="Fulton R."/>
            <person name="Godfrey J."/>
            <person name="Minx P."/>
            <person name="Mitreva M."/>
            <person name="Roeseler W."/>
            <person name="Tian H."/>
            <person name="Witte H."/>
            <person name="Yang S.P."/>
            <person name="Wilson R.K."/>
            <person name="Sommer R.J."/>
        </authorList>
    </citation>
    <scope>NUCLEOTIDE SEQUENCE [LARGE SCALE GENOMIC DNA]</scope>
    <source>
        <strain evidence="2">PS312</strain>
    </source>
</reference>
<dbReference type="AlphaFoldDB" id="A0A2A6BZZ7"/>
<evidence type="ECO:0000313" key="2">
    <source>
        <dbReference type="Proteomes" id="UP000005239"/>
    </source>
</evidence>
<accession>A0A2A6BZZ7</accession>
<keyword evidence="2" id="KW-1185">Reference proteome</keyword>